<protein>
    <submittedName>
        <fullName evidence="2">NAD(P)-dependent oxidoreductase</fullName>
    </submittedName>
</protein>
<evidence type="ECO:0000313" key="3">
    <source>
        <dbReference type="Proteomes" id="UP001649230"/>
    </source>
</evidence>
<keyword evidence="3" id="KW-1185">Reference proteome</keyword>
<dbReference type="InterPro" id="IPR048423">
    <property type="entry name" value="DRL_cat"/>
</dbReference>
<organism evidence="2 3">
    <name type="scientific">Paenibacillus hexagrammi</name>
    <dbReference type="NCBI Taxonomy" id="2908839"/>
    <lineage>
        <taxon>Bacteria</taxon>
        <taxon>Bacillati</taxon>
        <taxon>Bacillota</taxon>
        <taxon>Bacilli</taxon>
        <taxon>Bacillales</taxon>
        <taxon>Paenibacillaceae</taxon>
        <taxon>Paenibacillus</taxon>
    </lineage>
</organism>
<dbReference type="EMBL" id="CP090978">
    <property type="protein sequence ID" value="UJF32086.1"/>
    <property type="molecule type" value="Genomic_DNA"/>
</dbReference>
<gene>
    <name evidence="2" type="ORF">L0M14_20460</name>
</gene>
<evidence type="ECO:0000313" key="2">
    <source>
        <dbReference type="EMBL" id="UJF32086.1"/>
    </source>
</evidence>
<dbReference type="RefSeq" id="WP_235118431.1">
    <property type="nucleotide sequence ID" value="NZ_CP090978.1"/>
</dbReference>
<evidence type="ECO:0000259" key="1">
    <source>
        <dbReference type="Pfam" id="PF21135"/>
    </source>
</evidence>
<dbReference type="InterPro" id="IPR036291">
    <property type="entry name" value="NAD(P)-bd_dom_sf"/>
</dbReference>
<dbReference type="Proteomes" id="UP001649230">
    <property type="component" value="Chromosome"/>
</dbReference>
<reference evidence="2 3" key="1">
    <citation type="journal article" date="2024" name="Int. J. Syst. Evol. Microbiol.">
        <title>Paenibacillus hexagrammi sp. nov., a novel bacterium isolated from the gut content of Hexagrammos agrammus.</title>
        <authorList>
            <person name="Jung H.K."/>
            <person name="Kim D.G."/>
            <person name="Zin H."/>
            <person name="Park J."/>
            <person name="Jung H."/>
            <person name="Kim Y.O."/>
            <person name="Kong H.J."/>
            <person name="Kim J.W."/>
            <person name="Kim Y.S."/>
        </authorList>
    </citation>
    <scope>NUCLEOTIDE SEQUENCE [LARGE SCALE GENOMIC DNA]</scope>
    <source>
        <strain evidence="2 3">YPD9-1</strain>
    </source>
</reference>
<feature type="domain" description="Oxidoreductase DRL-like catalytic" evidence="1">
    <location>
        <begin position="115"/>
        <end position="274"/>
    </location>
</feature>
<dbReference type="PANTHER" id="PTHR37850:SF1">
    <property type="entry name" value="SAF DOMAIN PROTEIN"/>
    <property type="match status" value="1"/>
</dbReference>
<dbReference type="Pfam" id="PF21135">
    <property type="entry name" value="DRL_cat"/>
    <property type="match status" value="1"/>
</dbReference>
<dbReference type="Gene3D" id="3.40.50.720">
    <property type="entry name" value="NAD(P)-binding Rossmann-like Domain"/>
    <property type="match status" value="1"/>
</dbReference>
<dbReference type="PANTHER" id="PTHR37850">
    <property type="entry name" value="STRU PROTEIN"/>
    <property type="match status" value="1"/>
</dbReference>
<dbReference type="CDD" id="cd11616">
    <property type="entry name" value="SAF_DH_OX_like"/>
    <property type="match status" value="1"/>
</dbReference>
<accession>A0ABY3SFX9</accession>
<name>A0ABY3SFX9_9BACL</name>
<dbReference type="SUPFAM" id="SSF51735">
    <property type="entry name" value="NAD(P)-binding Rossmann-fold domains"/>
    <property type="match status" value="1"/>
</dbReference>
<sequence>MQKHRIGLVGTGFIARGLLLLLSSMPDMEVTAVLTRRKLNECTEVPLPHVLTNSIQELLAKSDLIVECSGDVIHATGVIAKAMEAALPVVTMDAELQVTTGSFFVSKGYITEAEGDQPGCLAALKANVESMGFKPLVYGNIKGFLNLNPPLEDMLYWGKRSGISLQMVTSFTDGTKVQIEQALVANGLGTGIAKDGLLGTAAEDLQEGAEVLAAEAKRLGKPIADYLLSAKSPPGVFITAEHDERQKDALAYFKMGKGPFYTLLQPYHLCHLEVVKTIRRTLLGEAPLLNNSASPKISVAAVAKRALTPGTVIKKGIGSFDVRGIAVDIAANPNHIPIGLLSYAVVKEHIEPGQILQFRDVDIPDSLASLAWQDIMKKN</sequence>
<proteinExistence type="predicted"/>